<organism evidence="1 2">
    <name type="scientific">Batillaria attramentaria</name>
    <dbReference type="NCBI Taxonomy" id="370345"/>
    <lineage>
        <taxon>Eukaryota</taxon>
        <taxon>Metazoa</taxon>
        <taxon>Spiralia</taxon>
        <taxon>Lophotrochozoa</taxon>
        <taxon>Mollusca</taxon>
        <taxon>Gastropoda</taxon>
        <taxon>Caenogastropoda</taxon>
        <taxon>Sorbeoconcha</taxon>
        <taxon>Cerithioidea</taxon>
        <taxon>Batillariidae</taxon>
        <taxon>Batillaria</taxon>
    </lineage>
</organism>
<accession>A0ABD0KU86</accession>
<name>A0ABD0KU86_9CAEN</name>
<evidence type="ECO:0000313" key="2">
    <source>
        <dbReference type="Proteomes" id="UP001519460"/>
    </source>
</evidence>
<protein>
    <submittedName>
        <fullName evidence="1">Uncharacterized protein</fullName>
    </submittedName>
</protein>
<dbReference type="AlphaFoldDB" id="A0ABD0KU86"/>
<comment type="caution">
    <text evidence="1">The sequence shown here is derived from an EMBL/GenBank/DDBJ whole genome shotgun (WGS) entry which is preliminary data.</text>
</comment>
<proteinExistence type="predicted"/>
<reference evidence="1 2" key="1">
    <citation type="journal article" date="2023" name="Sci. Data">
        <title>Genome assembly of the Korean intertidal mud-creeper Batillaria attramentaria.</title>
        <authorList>
            <person name="Patra A.K."/>
            <person name="Ho P.T."/>
            <person name="Jun S."/>
            <person name="Lee S.J."/>
            <person name="Kim Y."/>
            <person name="Won Y.J."/>
        </authorList>
    </citation>
    <scope>NUCLEOTIDE SEQUENCE [LARGE SCALE GENOMIC DNA]</scope>
    <source>
        <strain evidence="1">Wonlab-2016</strain>
    </source>
</reference>
<sequence>MHRQVWPPTWACANQMLPRRPQCWKCSRTRRINIFTSLWSHPHPSTRFILLSVSRKTSLEIHSGWNRAYMPILPPPHPPLPPFEQPLSPPPLPNSLPFFSNPLSTPSVGPAEYHYACPIFAHKLTLLYLFKLPDWRDLPLCGKVTVVATVN</sequence>
<evidence type="ECO:0000313" key="1">
    <source>
        <dbReference type="EMBL" id="KAK7490503.1"/>
    </source>
</evidence>
<keyword evidence="2" id="KW-1185">Reference proteome</keyword>
<gene>
    <name evidence="1" type="ORF">BaRGS_00018289</name>
</gene>
<dbReference type="EMBL" id="JACVVK020000126">
    <property type="protein sequence ID" value="KAK7490503.1"/>
    <property type="molecule type" value="Genomic_DNA"/>
</dbReference>
<dbReference type="Proteomes" id="UP001519460">
    <property type="component" value="Unassembled WGS sequence"/>
</dbReference>